<evidence type="ECO:0000313" key="1">
    <source>
        <dbReference type="Proteomes" id="UP000887580"/>
    </source>
</evidence>
<evidence type="ECO:0000313" key="2">
    <source>
        <dbReference type="WBParaSite" id="PS1159_v2.g5632.t1"/>
    </source>
</evidence>
<dbReference type="WBParaSite" id="PS1159_v2.g5632.t1">
    <property type="protein sequence ID" value="PS1159_v2.g5632.t1"/>
    <property type="gene ID" value="PS1159_v2.g5632"/>
</dbReference>
<name>A0AC35GIP9_9BILA</name>
<accession>A0AC35GIP9</accession>
<reference evidence="2" key="1">
    <citation type="submission" date="2022-11" db="UniProtKB">
        <authorList>
            <consortium name="WormBaseParasite"/>
        </authorList>
    </citation>
    <scope>IDENTIFICATION</scope>
</reference>
<organism evidence="1 2">
    <name type="scientific">Panagrolaimus sp. PS1159</name>
    <dbReference type="NCBI Taxonomy" id="55785"/>
    <lineage>
        <taxon>Eukaryota</taxon>
        <taxon>Metazoa</taxon>
        <taxon>Ecdysozoa</taxon>
        <taxon>Nematoda</taxon>
        <taxon>Chromadorea</taxon>
        <taxon>Rhabditida</taxon>
        <taxon>Tylenchina</taxon>
        <taxon>Panagrolaimomorpha</taxon>
        <taxon>Panagrolaimoidea</taxon>
        <taxon>Panagrolaimidae</taxon>
        <taxon>Panagrolaimus</taxon>
    </lineage>
</organism>
<proteinExistence type="predicted"/>
<sequence length="608" mass="68267">MDDGWDFADPVDILPQLPQKFEATVASKKWQERKKVLEALLQLATDNIKLDPKANYNEIVGTLTKILSKDANIYVCAVAAKCITQLAKGLRSKFASHAPSIIEVIFEKFKEKKALLRDPLIEASDAIYATTTIEAVSENVVAALGKPNPNIKIQTNLFLYRVFKASNARTAPKKVVKTLTPLIAKCTGESDAATREAAFSALGAIMKAIGKNNAMTVLGDVANDKTKMAHIRKFHNQAVEEAKKAQQASESSQPLTTDQSVKKIIEGLKESKMIDRKIWALVRSSKEKLMAFERFLKSADIAVIDKEVTVTFGNGLTLTFTDSDHPYTKEVYQWIASRVKTVKFAPTAHHSELLRAITDRGSPKSVSFGYQGQRAATIASPLIIRCFDSILTLECPASELANYDFHGGIMKLNLLKVVAKSEAEIRIVLQKKNIQAKSIEILLTTLKPGFFFGNLLLAFNDIKNPRRLQAVESIRFMIDRFYLTGPLYLLQLAKKCQEIFRNLQSFEFGGFTAHRTNMDLHVPTTQPKFYLELKEQIMEIDPALKVDVGWNILEFYKPSDFKAAVTAYRNILADFEEDPESDMNIMMSKKETLSENKNLYTEFYIMYG</sequence>
<dbReference type="Proteomes" id="UP000887580">
    <property type="component" value="Unplaced"/>
</dbReference>
<protein>
    <submittedName>
        <fullName evidence="2">TOG domain-containing protein</fullName>
    </submittedName>
</protein>